<evidence type="ECO:0000256" key="1">
    <source>
        <dbReference type="SAM" id="MobiDB-lite"/>
    </source>
</evidence>
<reference evidence="2 3" key="1">
    <citation type="journal article" date="2007" name="Nature">
        <title>Evolution of genes and genomes on the Drosophila phylogeny.</title>
        <authorList>
            <consortium name="Drosophila 12 Genomes Consortium"/>
            <person name="Clark A.G."/>
            <person name="Eisen M.B."/>
            <person name="Smith D.R."/>
            <person name="Bergman C.M."/>
            <person name="Oliver B."/>
            <person name="Markow T.A."/>
            <person name="Kaufman T.C."/>
            <person name="Kellis M."/>
            <person name="Gelbart W."/>
            <person name="Iyer V.N."/>
            <person name="Pollard D.A."/>
            <person name="Sackton T.B."/>
            <person name="Larracuente A.M."/>
            <person name="Singh N.D."/>
            <person name="Abad J.P."/>
            <person name="Abt D.N."/>
            <person name="Adryan B."/>
            <person name="Aguade M."/>
            <person name="Akashi H."/>
            <person name="Anderson W.W."/>
            <person name="Aquadro C.F."/>
            <person name="Ardell D.H."/>
            <person name="Arguello R."/>
            <person name="Artieri C.G."/>
            <person name="Barbash D.A."/>
            <person name="Barker D."/>
            <person name="Barsanti P."/>
            <person name="Batterham P."/>
            <person name="Batzoglou S."/>
            <person name="Begun D."/>
            <person name="Bhutkar A."/>
            <person name="Blanco E."/>
            <person name="Bosak S.A."/>
            <person name="Bradley R.K."/>
            <person name="Brand A.D."/>
            <person name="Brent M.R."/>
            <person name="Brooks A.N."/>
            <person name="Brown R.H."/>
            <person name="Butlin R.K."/>
            <person name="Caggese C."/>
            <person name="Calvi B.R."/>
            <person name="Bernardo de Carvalho A."/>
            <person name="Caspi A."/>
            <person name="Castrezana S."/>
            <person name="Celniker S.E."/>
            <person name="Chang J.L."/>
            <person name="Chapple C."/>
            <person name="Chatterji S."/>
            <person name="Chinwalla A."/>
            <person name="Civetta A."/>
            <person name="Clifton S.W."/>
            <person name="Comeron J.M."/>
            <person name="Costello J.C."/>
            <person name="Coyne J.A."/>
            <person name="Daub J."/>
            <person name="David R.G."/>
            <person name="Delcher A.L."/>
            <person name="Delehaunty K."/>
            <person name="Do C.B."/>
            <person name="Ebling H."/>
            <person name="Edwards K."/>
            <person name="Eickbush T."/>
            <person name="Evans J.D."/>
            <person name="Filipski A."/>
            <person name="Findeiss S."/>
            <person name="Freyhult E."/>
            <person name="Fulton L."/>
            <person name="Fulton R."/>
            <person name="Garcia A.C."/>
            <person name="Gardiner A."/>
            <person name="Garfield D.A."/>
            <person name="Garvin B.E."/>
            <person name="Gibson G."/>
            <person name="Gilbert D."/>
            <person name="Gnerre S."/>
            <person name="Godfrey J."/>
            <person name="Good R."/>
            <person name="Gotea V."/>
            <person name="Gravely B."/>
            <person name="Greenberg A.J."/>
            <person name="Griffiths-Jones S."/>
            <person name="Gross S."/>
            <person name="Guigo R."/>
            <person name="Gustafson E.A."/>
            <person name="Haerty W."/>
            <person name="Hahn M.W."/>
            <person name="Halligan D.L."/>
            <person name="Halpern A.L."/>
            <person name="Halter G.M."/>
            <person name="Han M.V."/>
            <person name="Heger A."/>
            <person name="Hillier L."/>
            <person name="Hinrichs A.S."/>
            <person name="Holmes I."/>
            <person name="Hoskins R.A."/>
            <person name="Hubisz M.J."/>
            <person name="Hultmark D."/>
            <person name="Huntley M.A."/>
            <person name="Jaffe D.B."/>
            <person name="Jagadeeshan S."/>
            <person name="Jeck W.R."/>
            <person name="Johnson J."/>
            <person name="Jones C.D."/>
            <person name="Jordan W.C."/>
            <person name="Karpen G.H."/>
            <person name="Kataoka E."/>
            <person name="Keightley P.D."/>
            <person name="Kheradpour P."/>
            <person name="Kirkness E.F."/>
            <person name="Koerich L.B."/>
            <person name="Kristiansen K."/>
            <person name="Kudrna D."/>
            <person name="Kulathinal R.J."/>
            <person name="Kumar S."/>
            <person name="Kwok R."/>
            <person name="Lander E."/>
            <person name="Langley C.H."/>
            <person name="Lapoint R."/>
            <person name="Lazzaro B.P."/>
            <person name="Lee S.J."/>
            <person name="Levesque L."/>
            <person name="Li R."/>
            <person name="Lin C.F."/>
            <person name="Lin M.F."/>
            <person name="Lindblad-Toh K."/>
            <person name="Llopart A."/>
            <person name="Long M."/>
            <person name="Low L."/>
            <person name="Lozovsky E."/>
            <person name="Lu J."/>
            <person name="Luo M."/>
            <person name="Machado C.A."/>
            <person name="Makalowski W."/>
            <person name="Marzo M."/>
            <person name="Matsuda M."/>
            <person name="Matzkin L."/>
            <person name="McAllister B."/>
            <person name="McBride C.S."/>
            <person name="McKernan B."/>
            <person name="McKernan K."/>
            <person name="Mendez-Lago M."/>
            <person name="Minx P."/>
            <person name="Mollenhauer M.U."/>
            <person name="Montooth K."/>
            <person name="Mount S.M."/>
            <person name="Mu X."/>
            <person name="Myers E."/>
            <person name="Negre B."/>
            <person name="Newfeld S."/>
            <person name="Nielsen R."/>
            <person name="Noor M.A."/>
            <person name="O'Grady P."/>
            <person name="Pachter L."/>
            <person name="Papaceit M."/>
            <person name="Parisi M.J."/>
            <person name="Parisi M."/>
            <person name="Parts L."/>
            <person name="Pedersen J.S."/>
            <person name="Pesole G."/>
            <person name="Phillippy A.M."/>
            <person name="Ponting C.P."/>
            <person name="Pop M."/>
            <person name="Porcelli D."/>
            <person name="Powell J.R."/>
            <person name="Prohaska S."/>
            <person name="Pruitt K."/>
            <person name="Puig M."/>
            <person name="Quesneville H."/>
            <person name="Ram K.R."/>
            <person name="Rand D."/>
            <person name="Rasmussen M.D."/>
            <person name="Reed L.K."/>
            <person name="Reenan R."/>
            <person name="Reily A."/>
            <person name="Remington K.A."/>
            <person name="Rieger T.T."/>
            <person name="Ritchie M.G."/>
            <person name="Robin C."/>
            <person name="Rogers Y.H."/>
            <person name="Rohde C."/>
            <person name="Rozas J."/>
            <person name="Rubenfield M.J."/>
            <person name="Ruiz A."/>
            <person name="Russo S."/>
            <person name="Salzberg S.L."/>
            <person name="Sanchez-Gracia A."/>
            <person name="Saranga D.J."/>
            <person name="Sato H."/>
            <person name="Schaeffer S.W."/>
            <person name="Schatz M.C."/>
            <person name="Schlenke T."/>
            <person name="Schwartz R."/>
            <person name="Segarra C."/>
            <person name="Singh R.S."/>
            <person name="Sirot L."/>
            <person name="Sirota M."/>
            <person name="Sisneros N.B."/>
            <person name="Smith C.D."/>
            <person name="Smith T.F."/>
            <person name="Spieth J."/>
            <person name="Stage D.E."/>
            <person name="Stark A."/>
            <person name="Stephan W."/>
            <person name="Strausberg R.L."/>
            <person name="Strempel S."/>
            <person name="Sturgill D."/>
            <person name="Sutton G."/>
            <person name="Sutton G.G."/>
            <person name="Tao W."/>
            <person name="Teichmann S."/>
            <person name="Tobari Y.N."/>
            <person name="Tomimura Y."/>
            <person name="Tsolas J.M."/>
            <person name="Valente V.L."/>
            <person name="Venter E."/>
            <person name="Venter J.C."/>
            <person name="Vicario S."/>
            <person name="Vieira F.G."/>
            <person name="Vilella A.J."/>
            <person name="Villasante A."/>
            <person name="Walenz B."/>
            <person name="Wang J."/>
            <person name="Wasserman M."/>
            <person name="Watts T."/>
            <person name="Wilson D."/>
            <person name="Wilson R.K."/>
            <person name="Wing R.A."/>
            <person name="Wolfner M.F."/>
            <person name="Wong A."/>
            <person name="Wong G.K."/>
            <person name="Wu C.I."/>
            <person name="Wu G."/>
            <person name="Yamamoto D."/>
            <person name="Yang H.P."/>
            <person name="Yang S.P."/>
            <person name="Yorke J.A."/>
            <person name="Yoshida K."/>
            <person name="Zdobnov E."/>
            <person name="Zhang P."/>
            <person name="Zhang Y."/>
            <person name="Zimin A.V."/>
            <person name="Baldwin J."/>
            <person name="Abdouelleil A."/>
            <person name="Abdulkadir J."/>
            <person name="Abebe A."/>
            <person name="Abera B."/>
            <person name="Abreu J."/>
            <person name="Acer S.C."/>
            <person name="Aftuck L."/>
            <person name="Alexander A."/>
            <person name="An P."/>
            <person name="Anderson E."/>
            <person name="Anderson S."/>
            <person name="Arachi H."/>
            <person name="Azer M."/>
            <person name="Bachantsang P."/>
            <person name="Barry A."/>
            <person name="Bayul T."/>
            <person name="Berlin A."/>
            <person name="Bessette D."/>
            <person name="Bloom T."/>
            <person name="Blye J."/>
            <person name="Boguslavskiy L."/>
            <person name="Bonnet C."/>
            <person name="Boukhgalter B."/>
            <person name="Bourzgui I."/>
            <person name="Brown A."/>
            <person name="Cahill P."/>
            <person name="Channer S."/>
            <person name="Cheshatsang Y."/>
            <person name="Chuda L."/>
            <person name="Citroen M."/>
            <person name="Collymore A."/>
            <person name="Cooke P."/>
            <person name="Costello M."/>
            <person name="D'Aco K."/>
            <person name="Daza R."/>
            <person name="De Haan G."/>
            <person name="DeGray S."/>
            <person name="DeMaso C."/>
            <person name="Dhargay N."/>
            <person name="Dooley K."/>
            <person name="Dooley E."/>
            <person name="Doricent M."/>
            <person name="Dorje P."/>
            <person name="Dorjee K."/>
            <person name="Dupes A."/>
            <person name="Elong R."/>
            <person name="Falk J."/>
            <person name="Farina A."/>
            <person name="Faro S."/>
            <person name="Ferguson D."/>
            <person name="Fisher S."/>
            <person name="Foley C.D."/>
            <person name="Franke A."/>
            <person name="Friedrich D."/>
            <person name="Gadbois L."/>
            <person name="Gearin G."/>
            <person name="Gearin C.R."/>
            <person name="Giannoukos G."/>
            <person name="Goode T."/>
            <person name="Graham J."/>
            <person name="Grandbois E."/>
            <person name="Grewal S."/>
            <person name="Gyaltsen K."/>
            <person name="Hafez N."/>
            <person name="Hagos B."/>
            <person name="Hall J."/>
            <person name="Henson C."/>
            <person name="Hollinger A."/>
            <person name="Honan T."/>
            <person name="Huard M.D."/>
            <person name="Hughes L."/>
            <person name="Hurhula B."/>
            <person name="Husby M.E."/>
            <person name="Kamat A."/>
            <person name="Kanga B."/>
            <person name="Kashin S."/>
            <person name="Khazanovich D."/>
            <person name="Kisner P."/>
            <person name="Lance K."/>
            <person name="Lara M."/>
            <person name="Lee W."/>
            <person name="Lennon N."/>
            <person name="Letendre F."/>
            <person name="LeVine R."/>
            <person name="Lipovsky A."/>
            <person name="Liu X."/>
            <person name="Liu J."/>
            <person name="Liu S."/>
            <person name="Lokyitsang T."/>
            <person name="Lokyitsang Y."/>
            <person name="Lubonja R."/>
            <person name="Lui A."/>
            <person name="MacDonald P."/>
            <person name="Magnisalis V."/>
            <person name="Maru K."/>
            <person name="Matthews C."/>
            <person name="McCusker W."/>
            <person name="McDonough S."/>
            <person name="Mehta T."/>
            <person name="Meldrim J."/>
            <person name="Meneus L."/>
            <person name="Mihai O."/>
            <person name="Mihalev A."/>
            <person name="Mihova T."/>
            <person name="Mittelman R."/>
            <person name="Mlenga V."/>
            <person name="Montmayeur A."/>
            <person name="Mulrain L."/>
            <person name="Navidi A."/>
            <person name="Naylor J."/>
            <person name="Negash T."/>
            <person name="Nguyen T."/>
            <person name="Nguyen N."/>
            <person name="Nicol R."/>
            <person name="Norbu C."/>
            <person name="Norbu N."/>
            <person name="Novod N."/>
            <person name="O'Neill B."/>
            <person name="Osman S."/>
            <person name="Markiewicz E."/>
            <person name="Oyono O.L."/>
            <person name="Patti C."/>
            <person name="Phunkhang P."/>
            <person name="Pierre F."/>
            <person name="Priest M."/>
            <person name="Raghuraman S."/>
            <person name="Rege F."/>
            <person name="Reyes R."/>
            <person name="Rise C."/>
            <person name="Rogov P."/>
            <person name="Ross K."/>
            <person name="Ryan E."/>
            <person name="Settipalli S."/>
            <person name="Shea T."/>
            <person name="Sherpa N."/>
            <person name="Shi L."/>
            <person name="Shih D."/>
            <person name="Sparrow T."/>
            <person name="Spaulding J."/>
            <person name="Stalker J."/>
            <person name="Stange-Thomann N."/>
            <person name="Stavropoulos S."/>
            <person name="Stone C."/>
            <person name="Strader C."/>
            <person name="Tesfaye S."/>
            <person name="Thomson T."/>
            <person name="Thoulutsang Y."/>
            <person name="Thoulutsang D."/>
            <person name="Topham K."/>
            <person name="Topping I."/>
            <person name="Tsamla T."/>
            <person name="Vassiliev H."/>
            <person name="Vo A."/>
            <person name="Wangchuk T."/>
            <person name="Wangdi T."/>
            <person name="Weiand M."/>
            <person name="Wilkinson J."/>
            <person name="Wilson A."/>
            <person name="Yadav S."/>
            <person name="Young G."/>
            <person name="Yu Q."/>
            <person name="Zembek L."/>
            <person name="Zhong D."/>
            <person name="Zimmer A."/>
            <person name="Zwirko Z."/>
            <person name="Jaffe D.B."/>
            <person name="Alvarez P."/>
            <person name="Brockman W."/>
            <person name="Butler J."/>
            <person name="Chin C."/>
            <person name="Gnerre S."/>
            <person name="Grabherr M."/>
            <person name="Kleber M."/>
            <person name="Mauceli E."/>
            <person name="MacCallum I."/>
        </authorList>
    </citation>
    <scope>NUCLEOTIDE SEQUENCE [LARGE SCALE GENOMIC DNA]</scope>
    <source>
        <strain evidence="3">Rob3c / Tucson 14021-0248.25</strain>
    </source>
</reference>
<evidence type="ECO:0000313" key="2">
    <source>
        <dbReference type="EMBL" id="EDW50868.1"/>
    </source>
</evidence>
<evidence type="ECO:0000313" key="3">
    <source>
        <dbReference type="Proteomes" id="UP000001292"/>
    </source>
</evidence>
<feature type="region of interest" description="Disordered" evidence="1">
    <location>
        <begin position="1"/>
        <end position="60"/>
    </location>
</feature>
<protein>
    <submittedName>
        <fullName evidence="2">GM14861</fullName>
    </submittedName>
</protein>
<feature type="compositionally biased region" description="Low complexity" evidence="1">
    <location>
        <begin position="1"/>
        <end position="14"/>
    </location>
</feature>
<dbReference type="HOGENOM" id="CLU_2944160_0_0_1"/>
<name>B4HVA0_DROSE</name>
<proteinExistence type="predicted"/>
<dbReference type="AlphaFoldDB" id="B4HVA0"/>
<dbReference type="Proteomes" id="UP000001292">
    <property type="component" value="Unassembled WGS sequence"/>
</dbReference>
<gene>
    <name evidence="2" type="primary">Dsec\GM14861</name>
    <name evidence="2" type="ORF">Dsec_GM14861</name>
</gene>
<sequence>MCNNGNNSGSGNCSKQAATGSSDYINSVVRQTPGQMSVSKSQSKSKSKSNYPAKLEKRSS</sequence>
<feature type="compositionally biased region" description="Polar residues" evidence="1">
    <location>
        <begin position="15"/>
        <end position="36"/>
    </location>
</feature>
<keyword evidence="3" id="KW-1185">Reference proteome</keyword>
<accession>B4HVA0</accession>
<organism evidence="3">
    <name type="scientific">Drosophila sechellia</name>
    <name type="common">Fruit fly</name>
    <dbReference type="NCBI Taxonomy" id="7238"/>
    <lineage>
        <taxon>Eukaryota</taxon>
        <taxon>Metazoa</taxon>
        <taxon>Ecdysozoa</taxon>
        <taxon>Arthropoda</taxon>
        <taxon>Hexapoda</taxon>
        <taxon>Insecta</taxon>
        <taxon>Pterygota</taxon>
        <taxon>Neoptera</taxon>
        <taxon>Endopterygota</taxon>
        <taxon>Diptera</taxon>
        <taxon>Brachycera</taxon>
        <taxon>Muscomorpha</taxon>
        <taxon>Ephydroidea</taxon>
        <taxon>Drosophilidae</taxon>
        <taxon>Drosophila</taxon>
        <taxon>Sophophora</taxon>
    </lineage>
</organism>
<dbReference type="EMBL" id="CH480817">
    <property type="protein sequence ID" value="EDW50868.1"/>
    <property type="molecule type" value="Genomic_DNA"/>
</dbReference>